<evidence type="ECO:0000256" key="2">
    <source>
        <dbReference type="PIRSR" id="PIRSR018571-1"/>
    </source>
</evidence>
<feature type="transmembrane region" description="Helical" evidence="3">
    <location>
        <begin position="6"/>
        <end position="27"/>
    </location>
</feature>
<feature type="active site" evidence="2">
    <location>
        <position position="177"/>
    </location>
</feature>
<name>A0A161QBX3_9FIRM</name>
<dbReference type="GO" id="GO:0030435">
    <property type="term" value="P:sporulation resulting in formation of a cellular spore"/>
    <property type="evidence" value="ECO:0007669"/>
    <property type="project" value="UniProtKB-KW"/>
</dbReference>
<keyword evidence="1" id="KW-1003">Cell membrane</keyword>
<organism evidence="4 5">
    <name type="scientific">Thermovenabulum gondwanense</name>
    <dbReference type="NCBI Taxonomy" id="520767"/>
    <lineage>
        <taxon>Bacteria</taxon>
        <taxon>Bacillati</taxon>
        <taxon>Bacillota</taxon>
        <taxon>Clostridia</taxon>
        <taxon>Thermosediminibacterales</taxon>
        <taxon>Thermosediminibacteraceae</taxon>
        <taxon>Thermovenabulum</taxon>
    </lineage>
</organism>
<comment type="caution">
    <text evidence="4">The sequence shown here is derived from an EMBL/GenBank/DDBJ whole genome shotgun (WGS) entry which is preliminary data.</text>
</comment>
<gene>
    <name evidence="4" type="primary">spoIIGA</name>
    <name evidence="4" type="ORF">ATZ99_09330</name>
</gene>
<comment type="subcellular location">
    <subcellularLocation>
        <location evidence="1">Cell membrane</location>
    </subcellularLocation>
</comment>
<evidence type="ECO:0000256" key="3">
    <source>
        <dbReference type="SAM" id="Phobius"/>
    </source>
</evidence>
<keyword evidence="5" id="KW-1185">Reference proteome</keyword>
<dbReference type="EMBL" id="LOHZ01000025">
    <property type="protein sequence ID" value="KYO66689.1"/>
    <property type="molecule type" value="Genomic_DNA"/>
</dbReference>
<dbReference type="AlphaFoldDB" id="A0A161QBX3"/>
<proteinExistence type="inferred from homology"/>
<dbReference type="EC" id="3.4.23.-" evidence="1"/>
<keyword evidence="1 4" id="KW-0378">Hydrolase</keyword>
<feature type="transmembrane region" description="Helical" evidence="3">
    <location>
        <begin position="115"/>
        <end position="141"/>
    </location>
</feature>
<accession>A0A161QBX3</accession>
<evidence type="ECO:0000313" key="4">
    <source>
        <dbReference type="EMBL" id="KYO66689.1"/>
    </source>
</evidence>
<reference evidence="4 5" key="1">
    <citation type="submission" date="2015-12" db="EMBL/GenBank/DDBJ databases">
        <title>Draft genome of Thermovenabulum gondwanense isolated from a red thermophilic microbial mat colonisisng an outflow channel of a bore well.</title>
        <authorList>
            <person name="Patel B.K."/>
        </authorList>
    </citation>
    <scope>NUCLEOTIDE SEQUENCE [LARGE SCALE GENOMIC DNA]</scope>
    <source>
        <strain evidence="4 5">R270</strain>
    </source>
</reference>
<protein>
    <recommendedName>
        <fullName evidence="1">Sporulation sigma-E factor-processing peptidase</fullName>
        <ecNumber evidence="1">3.4.23.-</ecNumber>
    </recommendedName>
    <alternativeName>
        <fullName evidence="1">Membrane-associated aspartic protease</fullName>
    </alternativeName>
    <alternativeName>
        <fullName evidence="1">Stage II sporulation protein GA</fullName>
    </alternativeName>
</protein>
<evidence type="ECO:0000313" key="5">
    <source>
        <dbReference type="Proteomes" id="UP000075737"/>
    </source>
</evidence>
<keyword evidence="3" id="KW-0812">Transmembrane</keyword>
<dbReference type="Pfam" id="PF03419">
    <property type="entry name" value="Peptidase_U4"/>
    <property type="match status" value="1"/>
</dbReference>
<dbReference type="GO" id="GO:0004190">
    <property type="term" value="F:aspartic-type endopeptidase activity"/>
    <property type="evidence" value="ECO:0007669"/>
    <property type="project" value="UniProtKB-KW"/>
</dbReference>
<dbReference type="GO" id="GO:0006508">
    <property type="term" value="P:proteolysis"/>
    <property type="evidence" value="ECO:0007669"/>
    <property type="project" value="UniProtKB-KW"/>
</dbReference>
<comment type="function">
    <text evidence="1">Probable aspartic protease that is responsible for the proteolytic cleavage of the RNA polymerase sigma E factor (SigE/spoIIGB) to yield the active peptide in the mother cell during sporulation. Responds to a signal from the forespore that is triggered by the extracellular signal protein SpoIIR.</text>
</comment>
<keyword evidence="1" id="KW-0749">Sporulation</keyword>
<dbReference type="InterPro" id="IPR005081">
    <property type="entry name" value="SpoIIGA"/>
</dbReference>
<dbReference type="OrthoDB" id="2690199at2"/>
<dbReference type="RefSeq" id="WP_068748083.1">
    <property type="nucleotide sequence ID" value="NZ_LOHZ01000025.1"/>
</dbReference>
<evidence type="ECO:0000256" key="1">
    <source>
        <dbReference type="PIRNR" id="PIRNR018571"/>
    </source>
</evidence>
<comment type="similarity">
    <text evidence="1">Belongs to the peptidase U4 family.</text>
</comment>
<dbReference type="PIRSF" id="PIRSF018571">
    <property type="entry name" value="SpoIIGA"/>
    <property type="match status" value="1"/>
</dbReference>
<keyword evidence="1" id="KW-0064">Aspartyl protease</keyword>
<dbReference type="Proteomes" id="UP000075737">
    <property type="component" value="Unassembled WGS sequence"/>
</dbReference>
<feature type="transmembrane region" description="Helical" evidence="3">
    <location>
        <begin position="88"/>
        <end position="109"/>
    </location>
</feature>
<sequence>MVIYIDVVFFINLFMNFIILWATSFVLQKKIKFRKMLFGAFIGNLALIEMLLPEKINYLGKIVKFLLPFAVVTASFNPQSKLEFIRLFLVFIFMSFLTGAITLAFYYLFNLDYVFSYPIINNISIKWWLLLLSAIFIVLFLKEIWPNFLKKVNKEDMILDIQYALNNKSGKAKALLDTGHELKEPIDGLLVVIIELEKIKDILERKDFDIIKKFYINPDYNCLVNNISDEIKKRLRIIPYKSIGNMNGILIGIKIDFLKINFKGKTSILENVILGLFEGTLSPDGSYRALINYDFI</sequence>
<keyword evidence="1 3" id="KW-0472">Membrane</keyword>
<dbReference type="GO" id="GO:0030436">
    <property type="term" value="P:asexual sporulation"/>
    <property type="evidence" value="ECO:0007669"/>
    <property type="project" value="InterPro"/>
</dbReference>
<dbReference type="GO" id="GO:0005886">
    <property type="term" value="C:plasma membrane"/>
    <property type="evidence" value="ECO:0007669"/>
    <property type="project" value="UniProtKB-SubCell"/>
</dbReference>
<keyword evidence="3" id="KW-1133">Transmembrane helix</keyword>
<keyword evidence="1" id="KW-0645">Protease</keyword>
<dbReference type="STRING" id="520767.ATZ99_09330"/>